<evidence type="ECO:0000313" key="1">
    <source>
        <dbReference type="EMBL" id="BDT63004.1"/>
    </source>
</evidence>
<proteinExistence type="predicted"/>
<accession>A0A9C7CE89</accession>
<dbReference type="EMBL" id="LC738880">
    <property type="protein sequence ID" value="BDT63004.1"/>
    <property type="molecule type" value="Genomic_DNA"/>
</dbReference>
<name>A0A9C7CE89_9VIRU</name>
<organism evidence="1">
    <name type="scientific">Trachysalambria curvirostris nimavirus</name>
    <dbReference type="NCBI Taxonomy" id="2984282"/>
    <lineage>
        <taxon>Viruses</taxon>
        <taxon>Viruses incertae sedis</taxon>
        <taxon>Naldaviricetes</taxon>
        <taxon>Nimaviridae</taxon>
    </lineage>
</organism>
<protein>
    <submittedName>
        <fullName evidence="1">Wsv415-like protein</fullName>
    </submittedName>
</protein>
<sequence length="528" mass="59149">MYRHLFSLDLLQANINDKVRASAAAEAIASVEGDGAEFIPGTSPSSKLAGPRYLVLAPDPCEDPEEVYVDVVVKKYHDARSLSPEWEKAITDLHKVGPWRHDPARHLSFASRLDPAPVELPEWQESYSGFARRLTLRSLCLLFQRSGVVEYKDRLFNSIFETPPEIARAAGVMGLANRARFRETSLIEWFFSFDTYSKCIIFLESVCQYLASEASPVMLFLDDIYCEVFSQILRPTYITRVRSAVSHKSLLAPTSDMRLVPVTECIKNFLRTPIVVRDLSATETEYKFTIDDGIVDATPVPSQSNLQAVRKILGQRDGSESESGDSENVSNIDTNHAITIKRKAAPYRGPFKRFSKKSKQADHDSLITYGMIEGYQSGTLSPLNILLRSKPILPHTHNHLLFPVFCSDDIEAEILFFVYPKLTATAALLLPGVFSRRGNYLCGECPSVKISSTTQTVAQSSPTVMLESRLMAPTATATTDRRDVWKYTLADYCPLRHCTGERSRPQSIFANGTRTTDVKHLDVQPLCY</sequence>
<reference evidence="1" key="1">
    <citation type="submission" date="2022-10" db="EMBL/GenBank/DDBJ databases">
        <title>Genome sequences of endogenous nimaviruses in decapod crustaceans.</title>
        <authorList>
            <person name="Kawato S."/>
            <person name="Nozaki R."/>
            <person name="Kondo H."/>
            <person name="Hirono I."/>
        </authorList>
    </citation>
    <scope>NUCLEOTIDE SEQUENCE</scope>
    <source>
        <strain evidence="1">Ube2021</strain>
    </source>
</reference>